<dbReference type="RefSeq" id="WP_153115706.1">
    <property type="nucleotide sequence ID" value="NZ_JACIGE010000004.1"/>
</dbReference>
<proteinExistence type="predicted"/>
<dbReference type="Gene3D" id="1.25.40.10">
    <property type="entry name" value="Tetratricopeptide repeat domain"/>
    <property type="match status" value="1"/>
</dbReference>
<protein>
    <recommendedName>
        <fullName evidence="5">Tetratricopeptide repeat protein</fullName>
    </recommendedName>
</protein>
<dbReference type="OrthoDB" id="10008986at2"/>
<dbReference type="EMBL" id="JACIGE010000004">
    <property type="protein sequence ID" value="MBB4247210.1"/>
    <property type="molecule type" value="Genomic_DNA"/>
</dbReference>
<evidence type="ECO:0000313" key="4">
    <source>
        <dbReference type="Proteomes" id="UP000587070"/>
    </source>
</evidence>
<evidence type="ECO:0000313" key="3">
    <source>
        <dbReference type="EMBL" id="MBB4247210.1"/>
    </source>
</evidence>
<feature type="region of interest" description="Disordered" evidence="1">
    <location>
        <begin position="1089"/>
        <end position="1110"/>
    </location>
</feature>
<dbReference type="InterPro" id="IPR011990">
    <property type="entry name" value="TPR-like_helical_dom_sf"/>
</dbReference>
<feature type="chain" id="PRO_5032817349" description="Tetratricopeptide repeat protein" evidence="2">
    <location>
        <begin position="19"/>
        <end position="1110"/>
    </location>
</feature>
<comment type="caution">
    <text evidence="3">The sequence shown here is derived from an EMBL/GenBank/DDBJ whole genome shotgun (WGS) entry which is preliminary data.</text>
</comment>
<sequence>MRKLLCLLLVCATGTAFAGVKEDEDAAARRDMQKVFERVKAAQAEKARRENLLPYPDPLFGEASLRQGQEWVSDWKQREKRDFSALLANSEADVLLVPFQVQASGIERANRSLMTASLAQALSASAKLVDPYLVAGALGDGERRLDRQEVLQLASQLRVKRIVWAYAGHRSEQGNPAADKRLRLYFQIQERGPAGVFSEGEPPPGKAIETLEFSDLDPPVAVFRKNLPAIVGALGYQYKAPATAKADALSKALPANLAAAVQPASLSNAAQQLQLLASLLPGDATRLRERLYERSLLIAWQLPVGDAATRLLAARALHGLHMRPAALAVIGQPASEEERALLAAINGNLPELDASVAKLPLSPQKVMAAIDATDIRYAYESDTPKSAAAREALLDALPAVWQGFLARRFADADPTRLRRFGNFELLEALGKEFPSAGPGIQQKLRGRQIAGQSESADVDLAIGAYLNPAVAGKSSTACCSAAGWQPERRDLLDFLVQSAVANVLYNSYRMSVVQGLYPQTLQYLNAIDGVFGTQPEIMAARALAEENLAARAEAPGRDRLLNTARLDAERARYWQTGTEHAWADRPNHLATPYYKRNGQAMPGHLENALSALANASYQTNTLTASFYLTPPAEREKLLAETAGRFAGDNTRALLQADLLQAQGRGEEARVLLQQVLKERPLQLAVYKRLGTMLLEEGRYAKAAKAYAQYPGLQGDAGNPLLVDNYAHQVGSLFFWRGETDLAKDFYKVSAELATGSESSLTSAARNATIDGDYAQALAAQFNAARRYGDSYRYRDYFSLLHMLGESDAAWDGFQSMGGRFTTPHLWDSALVGHRRQGRDEKWLIDWARQAGQGAGGRAQPLATRFLSMALVTDRIPDRNAVRAVEAMSGNPAGHSLQGRFVEAYGALKRQDFVGAWQGLAEAGKADRLSDADNSYVLPTFALAAVKAGKMKALQDLLVGIPEERRNMDYWLAQSVLAAAAGNADALKYFRQALNTRVFTEFRPIGVEYQFADVAQSVFELTGDRQFKALALQLARFNQKIQPWEAWSYAIEARLTDNGGERKAALVKAVYLDRKSERLSRLPPSELEEALKAAGKTPPFKSGPENLARGI</sequence>
<dbReference type="Proteomes" id="UP000587070">
    <property type="component" value="Unassembled WGS sequence"/>
</dbReference>
<keyword evidence="4" id="KW-1185">Reference proteome</keyword>
<evidence type="ECO:0000256" key="2">
    <source>
        <dbReference type="SAM" id="SignalP"/>
    </source>
</evidence>
<feature type="signal peptide" evidence="2">
    <location>
        <begin position="1"/>
        <end position="18"/>
    </location>
</feature>
<dbReference type="AlphaFoldDB" id="A0A840G8F8"/>
<keyword evidence="2" id="KW-0732">Signal</keyword>
<dbReference type="SUPFAM" id="SSF48452">
    <property type="entry name" value="TPR-like"/>
    <property type="match status" value="1"/>
</dbReference>
<gene>
    <name evidence="3" type="ORF">GGD90_001576</name>
</gene>
<evidence type="ECO:0000256" key="1">
    <source>
        <dbReference type="SAM" id="MobiDB-lite"/>
    </source>
</evidence>
<evidence type="ECO:0008006" key="5">
    <source>
        <dbReference type="Google" id="ProtNLM"/>
    </source>
</evidence>
<reference evidence="3 4" key="1">
    <citation type="submission" date="2020-08" db="EMBL/GenBank/DDBJ databases">
        <title>Genome sequencing of Purple Non-Sulfur Bacteria from various extreme environments.</title>
        <authorList>
            <person name="Mayer M."/>
        </authorList>
    </citation>
    <scope>NUCLEOTIDE SEQUENCE [LARGE SCALE GENOMIC DNA]</scope>
    <source>
        <strain evidence="3 4">2761</strain>
    </source>
</reference>
<accession>A0A840G8F8</accession>
<name>A0A840G8F8_RHOTE</name>
<organism evidence="3 4">
    <name type="scientific">Rhodocyclus tenuis</name>
    <name type="common">Rhodospirillum tenue</name>
    <dbReference type="NCBI Taxonomy" id="1066"/>
    <lineage>
        <taxon>Bacteria</taxon>
        <taxon>Pseudomonadati</taxon>
        <taxon>Pseudomonadota</taxon>
        <taxon>Betaproteobacteria</taxon>
        <taxon>Rhodocyclales</taxon>
        <taxon>Rhodocyclaceae</taxon>
        <taxon>Rhodocyclus</taxon>
    </lineage>
</organism>